<accession>A0A6C0AQ43</accession>
<dbReference type="AlphaFoldDB" id="A0A6C0AQ43"/>
<organism evidence="2">
    <name type="scientific">viral metagenome</name>
    <dbReference type="NCBI Taxonomy" id="1070528"/>
    <lineage>
        <taxon>unclassified sequences</taxon>
        <taxon>metagenomes</taxon>
        <taxon>organismal metagenomes</taxon>
    </lineage>
</organism>
<feature type="transmembrane region" description="Helical" evidence="1">
    <location>
        <begin position="12"/>
        <end position="31"/>
    </location>
</feature>
<evidence type="ECO:0000256" key="1">
    <source>
        <dbReference type="SAM" id="Phobius"/>
    </source>
</evidence>
<keyword evidence="1" id="KW-0472">Membrane</keyword>
<keyword evidence="1" id="KW-0812">Transmembrane</keyword>
<sequence length="163" mass="18093">MNRDMKATTINSIFLVLLIVSFVILILTRRLKEGFEEQILKADRPTEQVPGTVPPVIIPLRGKSEVPSFDDEAYLRSRIENRPPPPGVDMTDEVVYSPVDLAADIKKIKDQIRNIELNGKSAVSEAVYHQSVPIVGGILREAGFPLTDGTYARSECGYVNQVN</sequence>
<evidence type="ECO:0000313" key="2">
    <source>
        <dbReference type="EMBL" id="QHS81802.1"/>
    </source>
</evidence>
<keyword evidence="1" id="KW-1133">Transmembrane helix</keyword>
<reference evidence="2" key="1">
    <citation type="journal article" date="2020" name="Nature">
        <title>Giant virus diversity and host interactions through global metagenomics.</title>
        <authorList>
            <person name="Schulz F."/>
            <person name="Roux S."/>
            <person name="Paez-Espino D."/>
            <person name="Jungbluth S."/>
            <person name="Walsh D.A."/>
            <person name="Denef V.J."/>
            <person name="McMahon K.D."/>
            <person name="Konstantinidis K.T."/>
            <person name="Eloe-Fadrosh E.A."/>
            <person name="Kyrpides N.C."/>
            <person name="Woyke T."/>
        </authorList>
    </citation>
    <scope>NUCLEOTIDE SEQUENCE</scope>
    <source>
        <strain evidence="2">GVMAG-S-1101164-72</strain>
    </source>
</reference>
<name>A0A6C0AQ43_9ZZZZ</name>
<proteinExistence type="predicted"/>
<dbReference type="EMBL" id="MN740760">
    <property type="protein sequence ID" value="QHS81802.1"/>
    <property type="molecule type" value="Genomic_DNA"/>
</dbReference>
<protein>
    <submittedName>
        <fullName evidence="2">Uncharacterized protein</fullName>
    </submittedName>
</protein>